<sequence length="339" mass="37316">MQPVDAGVSVAAASVSPMVPTHRPGRHCGSSAIRDLLEFHGLTLTEAFCFGLGAGLGITYVELPDSDTPFIVHVRSMGFEEKVFATLAVPFHWESWQDPSEAAKALDRYLDQGRPALLLTDIYHLPYFNSSTHFPGHAIVAWRRVADGDTIMVSDTERPDLLPVPRDKLAQARFSLSPPFVHHGSLFAPEQLSVELSTEQVRSAIVANATALKNGNRHSGIAALTTWVDDLPRWQAFAKWPWLLRFAYQVIEKRGTGGGGFRTMYAEFLDEAQAMLPEVGMADLPRLMRECATAWSALAECLRKGSESEQFPVAAIAQAIEAVWVAELRYVDAALTLQN</sequence>
<evidence type="ECO:0008006" key="5">
    <source>
        <dbReference type="Google" id="ProtNLM"/>
    </source>
</evidence>
<reference evidence="3 4" key="1">
    <citation type="journal article" date="2012" name="J. Bacteriol.">
        <title>Genome sequence of an alkane-degrading bacterium, Alcanivorax pacificus type strain W11-5, isolated from deep sea sediment.</title>
        <authorList>
            <person name="Lai Q."/>
            <person name="Shao Z."/>
        </authorList>
    </citation>
    <scope>NUCLEOTIDE SEQUENCE [LARGE SCALE GENOMIC DNA]</scope>
    <source>
        <strain evidence="3 4">W11-5</strain>
    </source>
</reference>
<dbReference type="Pfam" id="PF16169">
    <property type="entry name" value="DUF4872"/>
    <property type="match status" value="1"/>
</dbReference>
<evidence type="ECO:0000313" key="3">
    <source>
        <dbReference type="EMBL" id="AJD48682.1"/>
    </source>
</evidence>
<evidence type="ECO:0000259" key="2">
    <source>
        <dbReference type="Pfam" id="PF16169"/>
    </source>
</evidence>
<proteinExistence type="predicted"/>
<dbReference type="InterPro" id="IPR026935">
    <property type="entry name" value="BtrH_N"/>
</dbReference>
<dbReference type="AlphaFoldDB" id="A0A0B4XR23"/>
<accession>A0A0B4XR23</accession>
<feature type="domain" description="DUF4872" evidence="2">
    <location>
        <begin position="168"/>
        <end position="333"/>
    </location>
</feature>
<dbReference type="KEGG" id="apac:S7S_11350"/>
<dbReference type="RefSeq" id="WP_008737080.1">
    <property type="nucleotide sequence ID" value="NZ_CP004387.1"/>
</dbReference>
<dbReference type="InterPro" id="IPR032369">
    <property type="entry name" value="DUF4872"/>
</dbReference>
<organism evidence="3 4">
    <name type="scientific">Isoalcanivorax pacificus W11-5</name>
    <dbReference type="NCBI Taxonomy" id="391936"/>
    <lineage>
        <taxon>Bacteria</taxon>
        <taxon>Pseudomonadati</taxon>
        <taxon>Pseudomonadota</taxon>
        <taxon>Gammaproteobacteria</taxon>
        <taxon>Oceanospirillales</taxon>
        <taxon>Alcanivoracaceae</taxon>
        <taxon>Isoalcanivorax</taxon>
    </lineage>
</organism>
<protein>
    <recommendedName>
        <fullName evidence="5">Peptidase</fullName>
    </recommendedName>
</protein>
<gene>
    <name evidence="3" type="ORF">S7S_11350</name>
</gene>
<dbReference type="HOGENOM" id="CLU_069568_0_0_6"/>
<dbReference type="Proteomes" id="UP000006764">
    <property type="component" value="Chromosome"/>
</dbReference>
<feature type="domain" description="Butirosin biosynthesis protein H N-terminal" evidence="1">
    <location>
        <begin position="27"/>
        <end position="156"/>
    </location>
</feature>
<name>A0A0B4XR23_9GAMM</name>
<keyword evidence="4" id="KW-1185">Reference proteome</keyword>
<dbReference type="STRING" id="391936.S7S_11350"/>
<evidence type="ECO:0000313" key="4">
    <source>
        <dbReference type="Proteomes" id="UP000006764"/>
    </source>
</evidence>
<dbReference type="Pfam" id="PF14399">
    <property type="entry name" value="BtrH_N"/>
    <property type="match status" value="1"/>
</dbReference>
<evidence type="ECO:0000259" key="1">
    <source>
        <dbReference type="Pfam" id="PF14399"/>
    </source>
</evidence>
<dbReference type="EMBL" id="CP004387">
    <property type="protein sequence ID" value="AJD48682.1"/>
    <property type="molecule type" value="Genomic_DNA"/>
</dbReference>